<dbReference type="RefSeq" id="WP_042519015.1">
    <property type="nucleotide sequence ID" value="NZ_JXQK01000052.1"/>
</dbReference>
<evidence type="ECO:0000313" key="4">
    <source>
        <dbReference type="Proteomes" id="UP000032046"/>
    </source>
</evidence>
<dbReference type="STRING" id="1602171.ST44_06275"/>
<accession>A0A0D0IW70</accession>
<feature type="signal peptide" evidence="1">
    <location>
        <begin position="1"/>
        <end position="22"/>
    </location>
</feature>
<reference evidence="3 4" key="1">
    <citation type="submission" date="2015-01" db="EMBL/GenBank/DDBJ databases">
        <title>Comparative genomics of non-oral Prevotella species.</title>
        <authorList>
            <person name="Accetto T."/>
            <person name="Nograsek B."/>
            <person name="Avgustin G."/>
        </authorList>
    </citation>
    <scope>NUCLEOTIDE SEQUENCE [LARGE SCALE GENOMIC DNA]</scope>
    <source>
        <strain evidence="3 4">P5-119</strain>
    </source>
</reference>
<evidence type="ECO:0000259" key="2">
    <source>
        <dbReference type="Pfam" id="PF16585"/>
    </source>
</evidence>
<dbReference type="Pfam" id="PF16585">
    <property type="entry name" value="Lipocalin_8"/>
    <property type="match status" value="1"/>
</dbReference>
<sequence length="151" mass="16908">MRKTICGILIAATTILTTMTLASCDIETSSAAGDFNGMWHLTRVDTIATGGVLDLKNEKLFWAFQNKLMQADDKNEKLAKILMRFNQTNTQLTLHTPYVYDRENGDVPLSDPTLLAPYGINKLEENFQVLKLTGSKMVLKSETLKLTFKGF</sequence>
<feature type="chain" id="PRO_5002224751" evidence="1">
    <location>
        <begin position="23"/>
        <end position="151"/>
    </location>
</feature>
<keyword evidence="4" id="KW-1185">Reference proteome</keyword>
<organism evidence="3 4">
    <name type="scientific">Prevotella pectinovora</name>
    <dbReference type="NCBI Taxonomy" id="1602169"/>
    <lineage>
        <taxon>Bacteria</taxon>
        <taxon>Pseudomonadati</taxon>
        <taxon>Bacteroidota</taxon>
        <taxon>Bacteroidia</taxon>
        <taxon>Bacteroidales</taxon>
        <taxon>Prevotellaceae</taxon>
        <taxon>Prevotella</taxon>
    </lineage>
</organism>
<dbReference type="EMBL" id="JXQK01000052">
    <property type="protein sequence ID" value="KIP62625.1"/>
    <property type="molecule type" value="Genomic_DNA"/>
</dbReference>
<keyword evidence="1" id="KW-0732">Signal</keyword>
<proteinExistence type="predicted"/>
<feature type="domain" description="Lipocalin-like" evidence="2">
    <location>
        <begin position="21"/>
        <end position="151"/>
    </location>
</feature>
<evidence type="ECO:0000256" key="1">
    <source>
        <dbReference type="SAM" id="SignalP"/>
    </source>
</evidence>
<evidence type="ECO:0000313" key="3">
    <source>
        <dbReference type="EMBL" id="KIP62625.1"/>
    </source>
</evidence>
<gene>
    <name evidence="3" type="ORF">ST44_06275</name>
</gene>
<dbReference type="Gene3D" id="2.40.128.280">
    <property type="match status" value="1"/>
</dbReference>
<comment type="caution">
    <text evidence="3">The sequence shown here is derived from an EMBL/GenBank/DDBJ whole genome shotgun (WGS) entry which is preliminary data.</text>
</comment>
<dbReference type="InterPro" id="IPR024311">
    <property type="entry name" value="Lipocalin-like"/>
</dbReference>
<dbReference type="PROSITE" id="PS51257">
    <property type="entry name" value="PROKAR_LIPOPROTEIN"/>
    <property type="match status" value="1"/>
</dbReference>
<dbReference type="Proteomes" id="UP000032046">
    <property type="component" value="Unassembled WGS sequence"/>
</dbReference>
<dbReference type="AlphaFoldDB" id="A0A0D0IW70"/>
<protein>
    <submittedName>
        <fullName evidence="3">Contig52, whole genome shotgun sequence</fullName>
    </submittedName>
</protein>
<name>A0A0D0IW70_9BACT</name>